<dbReference type="Pfam" id="PF19402">
    <property type="entry name" value="RamS"/>
    <property type="match status" value="1"/>
</dbReference>
<organism evidence="1 3">
    <name type="scientific">Leucobacter viscericola</name>
    <dbReference type="NCBI Taxonomy" id="2714935"/>
    <lineage>
        <taxon>Bacteria</taxon>
        <taxon>Bacillati</taxon>
        <taxon>Actinomycetota</taxon>
        <taxon>Actinomycetes</taxon>
        <taxon>Micrococcales</taxon>
        <taxon>Microbacteriaceae</taxon>
        <taxon>Leucobacter</taxon>
    </lineage>
</organism>
<accession>A0A6G7XFX7</accession>
<dbReference type="InterPro" id="IPR045825">
    <property type="entry name" value="RamS"/>
</dbReference>
<dbReference type="KEGG" id="lvi:G7068_09755"/>
<dbReference type="RefSeq" id="WP_166291575.1">
    <property type="nucleotide sequence ID" value="NZ_CP049863.1"/>
</dbReference>
<gene>
    <name evidence="1" type="ORF">G7068_09755</name>
    <name evidence="2" type="ORF">G7068_09760</name>
</gene>
<keyword evidence="3" id="KW-1185">Reference proteome</keyword>
<dbReference type="KEGG" id="lvi:G7068_09760"/>
<proteinExistence type="predicted"/>
<reference evidence="1 3" key="1">
    <citation type="submission" date="2020-03" db="EMBL/GenBank/DDBJ databases">
        <title>Leucobacter sp. nov., isolated from beetles.</title>
        <authorList>
            <person name="Hyun D.-W."/>
            <person name="Bae J.-W."/>
        </authorList>
    </citation>
    <scope>NUCLEOTIDE SEQUENCE [LARGE SCALE GENOMIC DNA]</scope>
    <source>
        <strain evidence="1 3">HDW9C</strain>
    </source>
</reference>
<dbReference type="AlphaFoldDB" id="A0A6G7XFX7"/>
<name>A0A6G7XFX7_9MICO</name>
<protein>
    <submittedName>
        <fullName evidence="1">Uncharacterized protein</fullName>
    </submittedName>
</protein>
<dbReference type="EMBL" id="CP049863">
    <property type="protein sequence ID" value="QIK63453.1"/>
    <property type="molecule type" value="Genomic_DNA"/>
</dbReference>
<sequence>MSKQILALQTMKTETPQNSGNDALKGSFVSVGGCNGWGSSLLSIGGCY</sequence>
<evidence type="ECO:0000313" key="2">
    <source>
        <dbReference type="EMBL" id="QIK63454.1"/>
    </source>
</evidence>
<dbReference type="Proteomes" id="UP000502677">
    <property type="component" value="Chromosome"/>
</dbReference>
<evidence type="ECO:0000313" key="3">
    <source>
        <dbReference type="Proteomes" id="UP000502677"/>
    </source>
</evidence>
<dbReference type="EMBL" id="CP049863">
    <property type="protein sequence ID" value="QIK63454.1"/>
    <property type="molecule type" value="Genomic_DNA"/>
</dbReference>
<evidence type="ECO:0000313" key="1">
    <source>
        <dbReference type="EMBL" id="QIK63453.1"/>
    </source>
</evidence>